<keyword evidence="1" id="KW-0812">Transmembrane</keyword>
<gene>
    <name evidence="2" type="ordered locus">XF_0597</name>
</gene>
<dbReference type="PANTHER" id="PTHR40115:SF1">
    <property type="entry name" value="INNER MEMBRANE PROTEIN WITH PEPSY TM HELIX"/>
    <property type="match status" value="1"/>
</dbReference>
<proteinExistence type="predicted"/>
<dbReference type="PANTHER" id="PTHR40115">
    <property type="entry name" value="INNER MEMBRANE PROTEIN WITH PEPSY TM HELIX"/>
    <property type="match status" value="1"/>
</dbReference>
<accession>Q9PFR0</accession>
<dbReference type="EMBL" id="AE003849">
    <property type="protein sequence ID" value="AAF83407.1"/>
    <property type="molecule type" value="Genomic_DNA"/>
</dbReference>
<dbReference type="eggNOG" id="COG3295">
    <property type="taxonomic scope" value="Bacteria"/>
</dbReference>
<dbReference type="PIR" id="G82786">
    <property type="entry name" value="G82786"/>
</dbReference>
<dbReference type="InterPro" id="IPR032307">
    <property type="entry name" value="PepSY_TM-like_2"/>
</dbReference>
<dbReference type="RefSeq" id="WP_010893122.1">
    <property type="nucleotide sequence ID" value="NC_002488.3"/>
</dbReference>
<evidence type="ECO:0000256" key="1">
    <source>
        <dbReference type="SAM" id="Phobius"/>
    </source>
</evidence>
<keyword evidence="1" id="KW-0472">Membrane</keyword>
<dbReference type="Proteomes" id="UP000000812">
    <property type="component" value="Chromosome"/>
</dbReference>
<feature type="transmembrane region" description="Helical" evidence="1">
    <location>
        <begin position="31"/>
        <end position="53"/>
    </location>
</feature>
<evidence type="ECO:0008006" key="4">
    <source>
        <dbReference type="Google" id="ProtNLM"/>
    </source>
</evidence>
<dbReference type="HOGENOM" id="CLU_114004_0_0_6"/>
<evidence type="ECO:0000313" key="3">
    <source>
        <dbReference type="Proteomes" id="UP000000812"/>
    </source>
</evidence>
<organism evidence="2 3">
    <name type="scientific">Xylella fastidiosa (strain 9a5c)</name>
    <dbReference type="NCBI Taxonomy" id="160492"/>
    <lineage>
        <taxon>Bacteria</taxon>
        <taxon>Pseudomonadati</taxon>
        <taxon>Pseudomonadota</taxon>
        <taxon>Gammaproteobacteria</taxon>
        <taxon>Lysobacterales</taxon>
        <taxon>Lysobacteraceae</taxon>
        <taxon>Xylella</taxon>
    </lineage>
</organism>
<name>Q9PFR0_XYLFA</name>
<protein>
    <recommendedName>
        <fullName evidence="4">PepSY-associated TM helix domain protein</fullName>
    </recommendedName>
</protein>
<evidence type="ECO:0000313" key="2">
    <source>
        <dbReference type="EMBL" id="AAF83407.1"/>
    </source>
</evidence>
<dbReference type="AlphaFoldDB" id="Q9PFR0"/>
<keyword evidence="1" id="KW-1133">Transmembrane helix</keyword>
<dbReference type="Pfam" id="PF16357">
    <property type="entry name" value="PepSY_TM_like_2"/>
    <property type="match status" value="1"/>
</dbReference>
<feature type="transmembrane region" description="Helical" evidence="1">
    <location>
        <begin position="166"/>
        <end position="191"/>
    </location>
</feature>
<dbReference type="STRING" id="160492.XF_0597"/>
<sequence>MPTTSSSADADADATKRRQRRNLWLRTLHQWHWISSATCLVGILLFAITGLTLNHATHIETTPNVIHRTTTLPPTLHAALTTPETGNAPLPPAVAAWLSTYTGQTLAGRNAEWSPDEIYLSLTGPGTDAWLSLNRTNGVLEYEHTDRGWIAYFNDLHKGRNTGPAWAWFIDLLAVACLVFCLTGLCLLHLHSRQRRMTWPLVGFGLIVPLLIALLLIH</sequence>
<dbReference type="KEGG" id="xfa:XF_0597"/>
<reference evidence="2 3" key="1">
    <citation type="journal article" date="2000" name="Nature">
        <title>The genome sequence of the plant pathogen Xylella fastidiosa.</title>
        <authorList>
            <person name="Simpson A.J."/>
            <person name="Reinach F.C."/>
            <person name="Arruda P."/>
            <person name="Abreu F.A."/>
            <person name="Acencio M."/>
            <person name="Alvarenga R."/>
            <person name="Alves L.M."/>
            <person name="Araya J.E."/>
            <person name="Baia G.S."/>
            <person name="Baptista C.S."/>
            <person name="Barros M.H."/>
            <person name="Bonaccorsi E.D."/>
            <person name="Bordin S."/>
            <person name="Bove J.M."/>
            <person name="Briones M.R."/>
            <person name="Bueno M.R."/>
            <person name="Camargo A.A."/>
            <person name="Camargo L.E."/>
            <person name="Carraro D.M."/>
            <person name="Carrer H."/>
            <person name="Colauto N.B."/>
            <person name="Colombo C."/>
            <person name="Costa F.F."/>
            <person name="Costa M.C."/>
            <person name="Costa-Neto C.M."/>
            <person name="Coutinho L.L."/>
            <person name="Cristofani M."/>
            <person name="Dias-Neto E."/>
            <person name="Docena C."/>
            <person name="El-Dorry H."/>
            <person name="Facincani A.P."/>
            <person name="Ferreira A.J."/>
            <person name="Ferreira V.C."/>
            <person name="Ferro J.A."/>
            <person name="Fraga J.S."/>
            <person name="Franca S.C."/>
            <person name="Franco M.C."/>
            <person name="Frohme M."/>
            <person name="Furlan L.R."/>
            <person name="Garnier M."/>
            <person name="Goldman G.H."/>
            <person name="Goldman M.H."/>
            <person name="Gomes S.L."/>
            <person name="Gruber A."/>
            <person name="Ho P.L."/>
            <person name="Hoheisel J.D."/>
            <person name="Junqueira M.L."/>
            <person name="Kemper E.L."/>
            <person name="Kitajima J.P."/>
            <person name="Krieger J.E."/>
            <person name="Kuramae E.E."/>
            <person name="Laigret F."/>
            <person name="Lambais M.R."/>
            <person name="Leite L.C."/>
            <person name="Lemos E.G."/>
            <person name="Lemos M.V."/>
            <person name="Lopes S.A."/>
            <person name="Lopes C.R."/>
            <person name="Machado J.A."/>
            <person name="Machado M.A."/>
            <person name="Madeira A.M."/>
            <person name="Madeira H.M."/>
            <person name="Marino C.L."/>
            <person name="Marques M.V."/>
            <person name="Martins E.A."/>
            <person name="Martins E.M."/>
            <person name="Matsukuma A.Y."/>
            <person name="Menck C.F."/>
            <person name="Miracca E.C."/>
            <person name="Miyaki C.Y."/>
            <person name="Monteriro-Vitorello C.B."/>
            <person name="Moon D.H."/>
            <person name="Nagai M.A."/>
            <person name="Nascimento A.L."/>
            <person name="Netto L.E."/>
            <person name="Nhani A.Jr."/>
            <person name="Nobrega F.G."/>
            <person name="Nunes L.R."/>
            <person name="Oliveira M.A."/>
            <person name="de Oliveira M.C."/>
            <person name="de Oliveira R.C."/>
            <person name="Palmieri D.A."/>
            <person name="Paris A."/>
            <person name="Peixoto B.R."/>
            <person name="Pereira G.A."/>
            <person name="Pereira H.A.Jr."/>
            <person name="Pesquero J.B."/>
            <person name="Quaggio R.B."/>
            <person name="Roberto P.G."/>
            <person name="Rodrigues V."/>
            <person name="de M Rosa A.J."/>
            <person name="de Rosa V.E.Jr."/>
            <person name="de Sa R.G."/>
            <person name="Santelli R.V."/>
            <person name="Sawasaki H.E."/>
            <person name="da Silva A.C."/>
            <person name="da Silva A.M."/>
            <person name="da Silva F.R."/>
            <person name="da Silva W.A.Jr."/>
            <person name="da Silveira J.F."/>
            <person name="Silvestri M.L."/>
            <person name="Siqueira W.J."/>
            <person name="de Souza A.A."/>
            <person name="de Souza A.P."/>
            <person name="Terenzi M.F."/>
            <person name="Truffi D."/>
            <person name="Tsai S.M."/>
            <person name="Tsuhako M.H."/>
            <person name="Vallada H."/>
            <person name="Van Sluys M.A."/>
            <person name="Verjovski-Almeida S."/>
            <person name="Vettore A.L."/>
            <person name="Zago M.A."/>
            <person name="Zatz M."/>
            <person name="Meidanis J."/>
            <person name="Setubal J.C."/>
        </authorList>
    </citation>
    <scope>NUCLEOTIDE SEQUENCE [LARGE SCALE GENOMIC DNA]</scope>
    <source>
        <strain evidence="2 3">9a5c</strain>
    </source>
</reference>
<feature type="transmembrane region" description="Helical" evidence="1">
    <location>
        <begin position="197"/>
        <end position="217"/>
    </location>
</feature>